<dbReference type="EMBL" id="OZ037948">
    <property type="protein sequence ID" value="CAL1709363.1"/>
    <property type="molecule type" value="Genomic_DNA"/>
</dbReference>
<name>A0ABP1DQQ8_9APHY</name>
<evidence type="ECO:0000313" key="2">
    <source>
        <dbReference type="Proteomes" id="UP001497453"/>
    </source>
</evidence>
<reference evidence="2" key="1">
    <citation type="submission" date="2024-04" db="EMBL/GenBank/DDBJ databases">
        <authorList>
            <person name="Shaw F."/>
            <person name="Minotto A."/>
        </authorList>
    </citation>
    <scope>NUCLEOTIDE SEQUENCE [LARGE SCALE GENOMIC DNA]</scope>
</reference>
<organism evidence="1 2">
    <name type="scientific">Somion occarium</name>
    <dbReference type="NCBI Taxonomy" id="3059160"/>
    <lineage>
        <taxon>Eukaryota</taxon>
        <taxon>Fungi</taxon>
        <taxon>Dikarya</taxon>
        <taxon>Basidiomycota</taxon>
        <taxon>Agaricomycotina</taxon>
        <taxon>Agaricomycetes</taxon>
        <taxon>Polyporales</taxon>
        <taxon>Cerrenaceae</taxon>
        <taxon>Somion</taxon>
    </lineage>
</organism>
<dbReference type="Proteomes" id="UP001497453">
    <property type="component" value="Chromosome 5"/>
</dbReference>
<protein>
    <submittedName>
        <fullName evidence="1">Uncharacterized protein</fullName>
    </submittedName>
</protein>
<keyword evidence="2" id="KW-1185">Reference proteome</keyword>
<accession>A0ABP1DQQ8</accession>
<gene>
    <name evidence="1" type="ORF">GFSPODELE1_LOCUS7318</name>
</gene>
<evidence type="ECO:0000313" key="1">
    <source>
        <dbReference type="EMBL" id="CAL1709363.1"/>
    </source>
</evidence>
<proteinExistence type="predicted"/>
<sequence length="99" mass="11324">MRRMISVVNKQLFKITTIPPDWKIAVVNDATRTVTKVEPQLCALTKEIISHMKRCQPKVVRTCVLAVRAKTPQRVNQETYIWPARREECAGVCCCKPAQ</sequence>